<gene>
    <name evidence="3" type="ORF">MIMGU_mgv1a002556mg</name>
</gene>
<dbReference type="PANTHER" id="PTHR47926">
    <property type="entry name" value="PENTATRICOPEPTIDE REPEAT-CONTAINING PROTEIN"/>
    <property type="match status" value="1"/>
</dbReference>
<evidence type="ECO:0000313" key="4">
    <source>
        <dbReference type="Proteomes" id="UP000030748"/>
    </source>
</evidence>
<dbReference type="Pfam" id="PF13041">
    <property type="entry name" value="PPR_2"/>
    <property type="match status" value="4"/>
</dbReference>
<dbReference type="FunFam" id="1.25.40.10:FF:001093">
    <property type="entry name" value="Pentatricopeptide repeat-containing protein At2g34400"/>
    <property type="match status" value="1"/>
</dbReference>
<dbReference type="NCBIfam" id="TIGR00756">
    <property type="entry name" value="PPR"/>
    <property type="match status" value="6"/>
</dbReference>
<keyword evidence="1" id="KW-0677">Repeat</keyword>
<dbReference type="Pfam" id="PF01535">
    <property type="entry name" value="PPR"/>
    <property type="match status" value="5"/>
</dbReference>
<keyword evidence="4" id="KW-1185">Reference proteome</keyword>
<reference evidence="3 4" key="1">
    <citation type="journal article" date="2013" name="Proc. Natl. Acad. Sci. U.S.A.">
        <title>Fine-scale variation in meiotic recombination in Mimulus inferred from population shotgun sequencing.</title>
        <authorList>
            <person name="Hellsten U."/>
            <person name="Wright K.M."/>
            <person name="Jenkins J."/>
            <person name="Shu S."/>
            <person name="Yuan Y."/>
            <person name="Wessler S.R."/>
            <person name="Schmutz J."/>
            <person name="Willis J.H."/>
            <person name="Rokhsar D.S."/>
        </authorList>
    </citation>
    <scope>NUCLEOTIDE SEQUENCE [LARGE SCALE GENOMIC DNA]</scope>
    <source>
        <strain evidence="4">cv. DUN x IM62</strain>
    </source>
</reference>
<sequence>MYAYLKCEDFKSAKIVFDYLPRRNVFSWSVMIVGFNKRALFQDGLSYFCKMMDQGIMPDGFAFSAVLQSCIGMDCVDFGDVVHTQIIVGGFGSNVVVYTALLNMYAKLGKIEEAYRVFRSMAEHNDVSWNAMISGFTANGLHSEAFGHFEKMKEQGFVPNVFTLVSVLKAVGMLGDVDKGKQVHEYVSANGMQDNIVVGTALIDMYSKCGDLLEARSVFDMNFAECQVNGPWNAMISGYSQCKYSQQALQLYVQMRQNNMRCDIYTYCSVFDAIANLRCLSLVKEVHGMVLKSGYDSVDQSVENAIADAYAKCGSLKEVQKIFNKTNSRDIVSWTTLVTGYAQCSKWEESLIIFSQMREEGFTPNNFTLASLLTACANLCYLEYGRQTHGLLCKLGFETVTHIESALIHMYAKGGCIVEAEKVFNRILNPDVVSWTAILAGYAYHGSVAKALWYFKRMEVMSIKPNAVTLLCVLFTCSHAGLVKEGLQYFRSMEKDYGLVPKMEHYACVVDLLGRVGRLNEAFEFITEMPIEPDEMVWQSLLAACRVHGNVEFGEIAAKKILSFCPEYSSTYVLLSNTYMETGSFQDGVNLRKVMRKHGVRKEPGYSWITVEGRVHRFYSGDTNHPKKDDIYDKLEELRRTMKSLGYIPDLKYALQGED</sequence>
<evidence type="ECO:0000256" key="1">
    <source>
        <dbReference type="ARBA" id="ARBA00022737"/>
    </source>
</evidence>
<dbReference type="GO" id="GO:0003723">
    <property type="term" value="F:RNA binding"/>
    <property type="evidence" value="ECO:0000318"/>
    <property type="project" value="GO_Central"/>
</dbReference>
<feature type="repeat" description="PPR" evidence="2">
    <location>
        <begin position="330"/>
        <end position="364"/>
    </location>
</feature>
<dbReference type="eggNOG" id="KOG4197">
    <property type="taxonomic scope" value="Eukaryota"/>
</dbReference>
<accession>A0A022Q0T6</accession>
<dbReference type="InterPro" id="IPR046960">
    <property type="entry name" value="PPR_At4g14850-like_plant"/>
</dbReference>
<feature type="repeat" description="PPR" evidence="2">
    <location>
        <begin position="24"/>
        <end position="58"/>
    </location>
</feature>
<dbReference type="Pfam" id="PF20431">
    <property type="entry name" value="E_motif"/>
    <property type="match status" value="1"/>
</dbReference>
<dbReference type="InterPro" id="IPR011990">
    <property type="entry name" value="TPR-like_helical_dom_sf"/>
</dbReference>
<feature type="repeat" description="PPR" evidence="2">
    <location>
        <begin position="431"/>
        <end position="465"/>
    </location>
</feature>
<name>A0A022Q0T6_ERYGU</name>
<dbReference type="Pfam" id="PF20430">
    <property type="entry name" value="Eplus_motif"/>
    <property type="match status" value="1"/>
</dbReference>
<dbReference type="SUPFAM" id="SSF81901">
    <property type="entry name" value="HCP-like"/>
    <property type="match status" value="1"/>
</dbReference>
<dbReference type="GO" id="GO:0009451">
    <property type="term" value="P:RNA modification"/>
    <property type="evidence" value="ECO:0000318"/>
    <property type="project" value="GO_Central"/>
</dbReference>
<dbReference type="FunFam" id="1.25.40.10:FF:000344">
    <property type="entry name" value="Pentatricopeptide repeat-containing protein"/>
    <property type="match status" value="2"/>
</dbReference>
<proteinExistence type="predicted"/>
<dbReference type="Proteomes" id="UP000030748">
    <property type="component" value="Unassembled WGS sequence"/>
</dbReference>
<dbReference type="InterPro" id="IPR002885">
    <property type="entry name" value="PPR_rpt"/>
</dbReference>
<dbReference type="Gene3D" id="1.25.40.10">
    <property type="entry name" value="Tetratricopeptide repeat domain"/>
    <property type="match status" value="5"/>
</dbReference>
<feature type="repeat" description="PPR" evidence="2">
    <location>
        <begin position="94"/>
        <end position="124"/>
    </location>
</feature>
<feature type="repeat" description="PPR" evidence="2">
    <location>
        <begin position="228"/>
        <end position="262"/>
    </location>
</feature>
<dbReference type="PANTHER" id="PTHR47926:SF395">
    <property type="entry name" value="TETRATRICOPEPTIDE-LIKE HELICAL DOMAIN, DYW DOMAIN PROTEIN-RELATED"/>
    <property type="match status" value="1"/>
</dbReference>
<evidence type="ECO:0000256" key="2">
    <source>
        <dbReference type="PROSITE-ProRule" id="PRU00708"/>
    </source>
</evidence>
<evidence type="ECO:0000313" key="3">
    <source>
        <dbReference type="EMBL" id="EYU20120.1"/>
    </source>
</evidence>
<dbReference type="InterPro" id="IPR046849">
    <property type="entry name" value="E2_motif"/>
</dbReference>
<dbReference type="EMBL" id="KI632289">
    <property type="protein sequence ID" value="EYU20120.1"/>
    <property type="molecule type" value="Genomic_DNA"/>
</dbReference>
<protein>
    <submittedName>
        <fullName evidence="3">Uncharacterized protein</fullName>
    </submittedName>
</protein>
<feature type="repeat" description="PPR" evidence="2">
    <location>
        <begin position="125"/>
        <end position="159"/>
    </location>
</feature>
<dbReference type="AlphaFoldDB" id="A0A022Q0T6"/>
<dbReference type="InterPro" id="IPR046848">
    <property type="entry name" value="E_motif"/>
</dbReference>
<dbReference type="PROSITE" id="PS51375">
    <property type="entry name" value="PPR"/>
    <property type="match status" value="6"/>
</dbReference>
<organism evidence="3 4">
    <name type="scientific">Erythranthe guttata</name>
    <name type="common">Yellow monkey flower</name>
    <name type="synonym">Mimulus guttatus</name>
    <dbReference type="NCBI Taxonomy" id="4155"/>
    <lineage>
        <taxon>Eukaryota</taxon>
        <taxon>Viridiplantae</taxon>
        <taxon>Streptophyta</taxon>
        <taxon>Embryophyta</taxon>
        <taxon>Tracheophyta</taxon>
        <taxon>Spermatophyta</taxon>
        <taxon>Magnoliopsida</taxon>
        <taxon>eudicotyledons</taxon>
        <taxon>Gunneridae</taxon>
        <taxon>Pentapetalae</taxon>
        <taxon>asterids</taxon>
        <taxon>lamiids</taxon>
        <taxon>Lamiales</taxon>
        <taxon>Phrymaceae</taxon>
        <taxon>Erythranthe</taxon>
    </lineage>
</organism>